<evidence type="ECO:0000259" key="1">
    <source>
        <dbReference type="Pfam" id="PF17389"/>
    </source>
</evidence>
<dbReference type="Pfam" id="PF21209">
    <property type="entry name" value="Bac_rhamnosid-like_N"/>
    <property type="match status" value="1"/>
</dbReference>
<proteinExistence type="predicted"/>
<dbReference type="AlphaFoldDB" id="A0A7G5XJQ1"/>
<dbReference type="InterPro" id="IPR048932">
    <property type="entry name" value="Rhamnosid-like_N_bacteroidetes"/>
</dbReference>
<gene>
    <name evidence="4" type="ORF">H4075_05760</name>
</gene>
<accession>A0A7G5XJQ1</accession>
<feature type="domain" description="Alpha-L-rhamnosidase C-terminal" evidence="2">
    <location>
        <begin position="616"/>
        <end position="654"/>
    </location>
</feature>
<dbReference type="EMBL" id="CP060007">
    <property type="protein sequence ID" value="QNA45704.1"/>
    <property type="molecule type" value="Genomic_DNA"/>
</dbReference>
<dbReference type="Proteomes" id="UP000515344">
    <property type="component" value="Chromosome"/>
</dbReference>
<dbReference type="GO" id="GO:0005975">
    <property type="term" value="P:carbohydrate metabolic process"/>
    <property type="evidence" value="ECO:0007669"/>
    <property type="project" value="InterPro"/>
</dbReference>
<dbReference type="Gene3D" id="2.60.420.10">
    <property type="entry name" value="Maltose phosphorylase, domain 3"/>
    <property type="match status" value="1"/>
</dbReference>
<protein>
    <submittedName>
        <fullName evidence="4">Alpha-rhamnosidase</fullName>
    </submittedName>
</protein>
<reference evidence="5" key="1">
    <citation type="submission" date="2020-08" db="EMBL/GenBank/DDBJ databases">
        <title>Lacibacter sp. S13-6-6 genome sequencing.</title>
        <authorList>
            <person name="Jin L."/>
        </authorList>
    </citation>
    <scope>NUCLEOTIDE SEQUENCE [LARGE SCALE GENOMIC DNA]</scope>
    <source>
        <strain evidence="5">S13-6-6</strain>
    </source>
</reference>
<name>A0A7G5XJQ1_9BACT</name>
<dbReference type="InterPro" id="IPR012341">
    <property type="entry name" value="6hp_glycosidase-like_sf"/>
</dbReference>
<dbReference type="KEGG" id="lacs:H4075_05760"/>
<evidence type="ECO:0000259" key="3">
    <source>
        <dbReference type="Pfam" id="PF21209"/>
    </source>
</evidence>
<feature type="domain" description="Alpha-rhamnosidase-like N-terminal" evidence="3">
    <location>
        <begin position="55"/>
        <end position="257"/>
    </location>
</feature>
<dbReference type="InterPro" id="IPR008928">
    <property type="entry name" value="6-hairpin_glycosidase_sf"/>
</dbReference>
<dbReference type="Gene3D" id="1.50.10.10">
    <property type="match status" value="1"/>
</dbReference>
<sequence>MNNSFLQHTSSAATWIWYPGDFEIVLANKMQNRRTERGTFFPVFWKIDNHYVLMDFHKVFDVPEQETVDIYVEGEYNVKLDGKAFEGSPKQITVPAGKHKINIKVFNQANVPAVYVKGKTIVSDATWLVTFEDKEWIDETGKASDISATKWLNAGSSNFNSPTQLPSQFALPVKEQTAVSTEKGENSMLVDFGKETFGFIKLHGLKGKGNLSVYYGESKEEALSTEHCETLDRVKVNSTEKKDQTMELSKAYRFVNVQYDEAVTLDSVSMLYEYADVKEQGSFTCNDEEINRIYDVAKYTFELNTREFFIDGIKRDRWIWSGDAYQSYLMNYYLYFDSETVKRTTYALRGKDPVTGHINTIMDYTFFWFLGIYDYYLYTGDKHFIAQNYDRMKTLMDYVLARRNKDGLMEWMSGDWIFIDWAAGLSKKGEVSFEQLLFARSLETMALCANIVDDKDAATQYNTLAADIRKKLFDIYWNDQKQALVHSRIDGKQTDNVTRYANMFSIFFDYFNQQQKEAVKKSVLLNDQIQKITTPYMRFYELEALCAMDEQSYVLKEMKDYWGGMLKRGATSFWEEYNPTKTGTEHYEMYGREFGKSLCHAWGASPLYLLGKYYLGVKPTAPGYATYSVEPNLGGLQWMQGKVPTPNGNIELHVTKEQVKIKAAAGAGTVVLKSKTQPTGNNISTVAKENGVYEIAVNPGSEYVINYKAE</sequence>
<dbReference type="Pfam" id="PF17390">
    <property type="entry name" value="Bac_rhamnosid_C"/>
    <property type="match status" value="1"/>
</dbReference>
<keyword evidence="5" id="KW-1185">Reference proteome</keyword>
<dbReference type="Gene3D" id="2.60.120.260">
    <property type="entry name" value="Galactose-binding domain-like"/>
    <property type="match status" value="2"/>
</dbReference>
<dbReference type="Pfam" id="PF17389">
    <property type="entry name" value="Bac_rhamnosid6H"/>
    <property type="match status" value="1"/>
</dbReference>
<evidence type="ECO:0000259" key="2">
    <source>
        <dbReference type="Pfam" id="PF17390"/>
    </source>
</evidence>
<organism evidence="4 5">
    <name type="scientific">Lacibacter sediminis</name>
    <dbReference type="NCBI Taxonomy" id="2760713"/>
    <lineage>
        <taxon>Bacteria</taxon>
        <taxon>Pseudomonadati</taxon>
        <taxon>Bacteroidota</taxon>
        <taxon>Chitinophagia</taxon>
        <taxon>Chitinophagales</taxon>
        <taxon>Chitinophagaceae</taxon>
        <taxon>Lacibacter</taxon>
    </lineage>
</organism>
<dbReference type="SUPFAM" id="SSF48208">
    <property type="entry name" value="Six-hairpin glycosidases"/>
    <property type="match status" value="1"/>
</dbReference>
<dbReference type="InterPro" id="IPR035396">
    <property type="entry name" value="Bac_rhamnosid6H"/>
</dbReference>
<dbReference type="PANTHER" id="PTHR34987">
    <property type="entry name" value="C, PUTATIVE (AFU_ORTHOLOGUE AFUA_3G02880)-RELATED"/>
    <property type="match status" value="1"/>
</dbReference>
<feature type="domain" description="Alpha-L-rhamnosidase six-hairpin glycosidase" evidence="1">
    <location>
        <begin position="279"/>
        <end position="612"/>
    </location>
</feature>
<evidence type="ECO:0000313" key="5">
    <source>
        <dbReference type="Proteomes" id="UP000515344"/>
    </source>
</evidence>
<dbReference type="InterPro" id="IPR035398">
    <property type="entry name" value="Bac_rhamnosid_C"/>
</dbReference>
<dbReference type="PANTHER" id="PTHR34987:SF6">
    <property type="entry name" value="ALPHA-L-RHAMNOSIDASE SIX-HAIRPIN GLYCOSIDASE DOMAIN-CONTAINING PROTEIN"/>
    <property type="match status" value="1"/>
</dbReference>
<dbReference type="RefSeq" id="WP_182804991.1">
    <property type="nucleotide sequence ID" value="NZ_CP060007.1"/>
</dbReference>
<evidence type="ECO:0000313" key="4">
    <source>
        <dbReference type="EMBL" id="QNA45704.1"/>
    </source>
</evidence>